<evidence type="ECO:0000256" key="7">
    <source>
        <dbReference type="SAM" id="MobiDB-lite"/>
    </source>
</evidence>
<feature type="domain" description="WRKY" evidence="8">
    <location>
        <begin position="128"/>
        <end position="196"/>
    </location>
</feature>
<dbReference type="PANTHER" id="PTHR32096:SF36">
    <property type="entry name" value="WRKY TRANSCRIPTION FACTOR 41-RELATED"/>
    <property type="match status" value="1"/>
</dbReference>
<dbReference type="InterPro" id="IPR003657">
    <property type="entry name" value="WRKY_dom"/>
</dbReference>
<proteinExistence type="inferred from homology"/>
<dbReference type="GO" id="GO:0010193">
    <property type="term" value="P:response to ozone"/>
    <property type="evidence" value="ECO:0007669"/>
    <property type="project" value="UniProtKB-ARBA"/>
</dbReference>
<dbReference type="GO" id="GO:0000976">
    <property type="term" value="F:transcription cis-regulatory region binding"/>
    <property type="evidence" value="ECO:0007669"/>
    <property type="project" value="TreeGrafter"/>
</dbReference>
<feature type="compositionally biased region" description="Basic and acidic residues" evidence="7">
    <location>
        <begin position="92"/>
        <end position="103"/>
    </location>
</feature>
<dbReference type="PROSITE" id="PS50811">
    <property type="entry name" value="WRKY"/>
    <property type="match status" value="1"/>
</dbReference>
<accession>A0AAW2RGP0</accession>
<evidence type="ECO:0000259" key="8">
    <source>
        <dbReference type="PROSITE" id="PS50811"/>
    </source>
</evidence>
<organism evidence="9">
    <name type="scientific">Sesamum angustifolium</name>
    <dbReference type="NCBI Taxonomy" id="2727405"/>
    <lineage>
        <taxon>Eukaryota</taxon>
        <taxon>Viridiplantae</taxon>
        <taxon>Streptophyta</taxon>
        <taxon>Embryophyta</taxon>
        <taxon>Tracheophyta</taxon>
        <taxon>Spermatophyta</taxon>
        <taxon>Magnoliopsida</taxon>
        <taxon>eudicotyledons</taxon>
        <taxon>Gunneridae</taxon>
        <taxon>Pentapetalae</taxon>
        <taxon>asterids</taxon>
        <taxon>lamiids</taxon>
        <taxon>Lamiales</taxon>
        <taxon>Pedaliaceae</taxon>
        <taxon>Sesamum</taxon>
    </lineage>
</organism>
<evidence type="ECO:0000256" key="6">
    <source>
        <dbReference type="ARBA" id="ARBA00060850"/>
    </source>
</evidence>
<keyword evidence="2" id="KW-0805">Transcription regulation</keyword>
<dbReference type="FunFam" id="2.20.25.80:FF:000009">
    <property type="entry name" value="WRKY transcription factor 53"/>
    <property type="match status" value="1"/>
</dbReference>
<dbReference type="Pfam" id="PF03106">
    <property type="entry name" value="WRKY"/>
    <property type="match status" value="1"/>
</dbReference>
<evidence type="ECO:0000256" key="5">
    <source>
        <dbReference type="ARBA" id="ARBA00023242"/>
    </source>
</evidence>
<name>A0AAW2RGP0_9LAMI</name>
<comment type="caution">
    <text evidence="9">The sequence shown here is derived from an EMBL/GenBank/DDBJ whole genome shotgun (WGS) entry which is preliminary data.</text>
</comment>
<dbReference type="GO" id="GO:0003700">
    <property type="term" value="F:DNA-binding transcription factor activity"/>
    <property type="evidence" value="ECO:0007669"/>
    <property type="project" value="InterPro"/>
</dbReference>
<keyword evidence="3" id="KW-0238">DNA-binding</keyword>
<dbReference type="GO" id="GO:0009751">
    <property type="term" value="P:response to salicylic acid"/>
    <property type="evidence" value="ECO:0007669"/>
    <property type="project" value="UniProtKB-ARBA"/>
</dbReference>
<comment type="subcellular location">
    <subcellularLocation>
        <location evidence="1">Nucleus</location>
    </subcellularLocation>
</comment>
<dbReference type="GO" id="GO:0010150">
    <property type="term" value="P:leaf senescence"/>
    <property type="evidence" value="ECO:0007669"/>
    <property type="project" value="UniProtKB-ARBA"/>
</dbReference>
<evidence type="ECO:0000256" key="1">
    <source>
        <dbReference type="ARBA" id="ARBA00004123"/>
    </source>
</evidence>
<dbReference type="GO" id="GO:0005634">
    <property type="term" value="C:nucleus"/>
    <property type="evidence" value="ECO:0007669"/>
    <property type="project" value="UniProtKB-SubCell"/>
</dbReference>
<dbReference type="GO" id="GO:0042542">
    <property type="term" value="P:response to hydrogen peroxide"/>
    <property type="evidence" value="ECO:0007669"/>
    <property type="project" value="UniProtKB-ARBA"/>
</dbReference>
<feature type="region of interest" description="Disordered" evidence="7">
    <location>
        <begin position="84"/>
        <end position="112"/>
    </location>
</feature>
<evidence type="ECO:0000313" key="9">
    <source>
        <dbReference type="EMBL" id="KAL0379415.1"/>
    </source>
</evidence>
<dbReference type="InterPro" id="IPR036576">
    <property type="entry name" value="WRKY_dom_sf"/>
</dbReference>
<dbReference type="AlphaFoldDB" id="A0AAW2RGP0"/>
<evidence type="ECO:0000256" key="3">
    <source>
        <dbReference type="ARBA" id="ARBA00023125"/>
    </source>
</evidence>
<dbReference type="SUPFAM" id="SSF118290">
    <property type="entry name" value="WRKY DNA-binding domain"/>
    <property type="match status" value="1"/>
</dbReference>
<protein>
    <submittedName>
        <fullName evidence="9">WRKY transcription factor 41</fullName>
    </submittedName>
</protein>
<sequence length="329" mass="37030">MEKLASLDRTSVISVLTQGKELANELKKLLHPTTTSKEACDSLLENILSSYENALRLLNCMGLLGNGGDPSQFGVSNFSGSPYSIEGSPRSEVSEHNSKDHQPHKVVSKKRKTLPRWSEKMRVCPETGSEGQLDDGYNWRKYGQKDILGANHPRAYYRCTHRNTQGCLATKQVQRADEDPSIFEVIYSGKQLHSRETKTEERKCHRTKQRRREPKTCTTGVDATSESYFSLSPCPVNDPGIVPSLQSSESDFAEIISNPTPAMSFPFEDLDSYLIDQVDFQFSFRSLLAISHVSDSHKCEKRQYIDGYLPANDPSQHQRASKIVHTNIE</sequence>
<dbReference type="EMBL" id="JACGWK010000001">
    <property type="protein sequence ID" value="KAL0379415.1"/>
    <property type="molecule type" value="Genomic_DNA"/>
</dbReference>
<keyword evidence="4" id="KW-0804">Transcription</keyword>
<evidence type="ECO:0000256" key="2">
    <source>
        <dbReference type="ARBA" id="ARBA00023015"/>
    </source>
</evidence>
<dbReference type="PANTHER" id="PTHR32096">
    <property type="entry name" value="WRKY TRANSCRIPTION FACTOR 30-RELATED-RELATED"/>
    <property type="match status" value="1"/>
</dbReference>
<dbReference type="SMART" id="SM00774">
    <property type="entry name" value="WRKY"/>
    <property type="match status" value="1"/>
</dbReference>
<reference evidence="9" key="2">
    <citation type="journal article" date="2024" name="Plant">
        <title>Genomic evolution and insights into agronomic trait innovations of Sesamum species.</title>
        <authorList>
            <person name="Miao H."/>
            <person name="Wang L."/>
            <person name="Qu L."/>
            <person name="Liu H."/>
            <person name="Sun Y."/>
            <person name="Le M."/>
            <person name="Wang Q."/>
            <person name="Wei S."/>
            <person name="Zheng Y."/>
            <person name="Lin W."/>
            <person name="Duan Y."/>
            <person name="Cao H."/>
            <person name="Xiong S."/>
            <person name="Wang X."/>
            <person name="Wei L."/>
            <person name="Li C."/>
            <person name="Ma Q."/>
            <person name="Ju M."/>
            <person name="Zhao R."/>
            <person name="Li G."/>
            <person name="Mu C."/>
            <person name="Tian Q."/>
            <person name="Mei H."/>
            <person name="Zhang T."/>
            <person name="Gao T."/>
            <person name="Zhang H."/>
        </authorList>
    </citation>
    <scope>NUCLEOTIDE SEQUENCE</scope>
    <source>
        <strain evidence="9">G01</strain>
    </source>
</reference>
<feature type="region of interest" description="Disordered" evidence="7">
    <location>
        <begin position="310"/>
        <end position="329"/>
    </location>
</feature>
<comment type="similarity">
    <text evidence="6">Belongs to the WRKY group III family.</text>
</comment>
<reference evidence="9" key="1">
    <citation type="submission" date="2020-06" db="EMBL/GenBank/DDBJ databases">
        <authorList>
            <person name="Li T."/>
            <person name="Hu X."/>
            <person name="Zhang T."/>
            <person name="Song X."/>
            <person name="Zhang H."/>
            <person name="Dai N."/>
            <person name="Sheng W."/>
            <person name="Hou X."/>
            <person name="Wei L."/>
        </authorList>
    </citation>
    <scope>NUCLEOTIDE SEQUENCE</scope>
    <source>
        <strain evidence="9">G01</strain>
        <tissue evidence="9">Leaf</tissue>
    </source>
</reference>
<dbReference type="InterPro" id="IPR044810">
    <property type="entry name" value="WRKY_plant"/>
</dbReference>
<dbReference type="Gene3D" id="2.20.25.80">
    <property type="entry name" value="WRKY domain"/>
    <property type="match status" value="1"/>
</dbReference>
<evidence type="ECO:0000256" key="4">
    <source>
        <dbReference type="ARBA" id="ARBA00023163"/>
    </source>
</evidence>
<keyword evidence="5" id="KW-0539">Nucleus</keyword>
<gene>
    <name evidence="9" type="ORF">Sangu_0005800</name>
</gene>